<dbReference type="HOGENOM" id="CLU_021577_0_0_9"/>
<dbReference type="RefSeq" id="WP_009525437.1">
    <property type="nucleotide sequence ID" value="NZ_ALNK01000032.1"/>
</dbReference>
<dbReference type="InterPro" id="IPR013786">
    <property type="entry name" value="AcylCoA_DH/ox_N"/>
</dbReference>
<keyword evidence="5" id="KW-0479">Metal-binding</keyword>
<evidence type="ECO:0000313" key="17">
    <source>
        <dbReference type="Proteomes" id="UP000005244"/>
    </source>
</evidence>
<evidence type="ECO:0000313" key="15">
    <source>
        <dbReference type="EMBL" id="EJU20973.1"/>
    </source>
</evidence>
<dbReference type="PROSITE" id="PS00202">
    <property type="entry name" value="RUBREDOXIN"/>
    <property type="match status" value="1"/>
</dbReference>
<reference evidence="15 17" key="4">
    <citation type="submission" date="2012-07" db="EMBL/GenBank/DDBJ databases">
        <authorList>
            <person name="Durkin A.S."/>
            <person name="McCorrison J."/>
            <person name="Torralba M."/>
            <person name="Gillis M."/>
            <person name="Methe B."/>
            <person name="Sutton G."/>
            <person name="Nelson K.E."/>
        </authorList>
    </citation>
    <scope>NUCLEOTIDE SEQUENCE [LARGE SCALE GENOMIC DNA]</scope>
    <source>
        <strain evidence="15 17">OBRC8</strain>
    </source>
</reference>
<dbReference type="PATRIC" id="fig|796937.3.peg.395"/>
<dbReference type="CDD" id="cd00730">
    <property type="entry name" value="rubredoxin"/>
    <property type="match status" value="1"/>
</dbReference>
<dbReference type="PANTHER" id="PTHR43884:SF25">
    <property type="entry name" value="ACYL-COA DEHYDROGENASE YDBM-RELATED"/>
    <property type="match status" value="1"/>
</dbReference>
<evidence type="ECO:0000256" key="6">
    <source>
        <dbReference type="ARBA" id="ARBA00022827"/>
    </source>
</evidence>
<dbReference type="InterPro" id="IPR006091">
    <property type="entry name" value="Acyl-CoA_Oxase/DH_mid-dom"/>
</dbReference>
<proteinExistence type="inferred from homology"/>
<dbReference type="GO" id="GO:0050660">
    <property type="term" value="F:flavin adenine dinucleotide binding"/>
    <property type="evidence" value="ECO:0007669"/>
    <property type="project" value="InterPro"/>
</dbReference>
<dbReference type="InterPro" id="IPR014731">
    <property type="entry name" value="ETF_asu_C"/>
</dbReference>
<dbReference type="EMBL" id="AFZE01000003">
    <property type="protein sequence ID" value="EHL16362.1"/>
    <property type="molecule type" value="Genomic_DNA"/>
</dbReference>
<dbReference type="EMBL" id="ALNK01000032">
    <property type="protein sequence ID" value="EJU20973.1"/>
    <property type="molecule type" value="Genomic_DNA"/>
</dbReference>
<evidence type="ECO:0000256" key="5">
    <source>
        <dbReference type="ARBA" id="ARBA00022723"/>
    </source>
</evidence>
<evidence type="ECO:0000256" key="2">
    <source>
        <dbReference type="ARBA" id="ARBA00009347"/>
    </source>
</evidence>
<accession>V9HLW1</accession>
<accession>G9XBT8</accession>
<dbReference type="Gene3D" id="2.40.110.10">
    <property type="entry name" value="Butyryl-CoA Dehydrogenase, subunit A, domain 2"/>
    <property type="match status" value="1"/>
</dbReference>
<dbReference type="Proteomes" id="UP000005244">
    <property type="component" value="Unassembled WGS sequence"/>
</dbReference>
<reference evidence="14 16" key="2">
    <citation type="submission" date="2011-08" db="EMBL/GenBank/DDBJ databases">
        <title>The Genome Sequence of Eubacteriaceae bacterium CM5.</title>
        <authorList>
            <consortium name="The Broad Institute Genome Sequencing Platform"/>
            <person name="Earl A."/>
            <person name="Ward D."/>
            <person name="Feldgarden M."/>
            <person name="Gevers D."/>
            <person name="Sizova M."/>
            <person name="Hazen A."/>
            <person name="Epstein S."/>
            <person name="Young S.K."/>
            <person name="Zeng Q."/>
            <person name="Gargeya S."/>
            <person name="Fitzgerald M."/>
            <person name="Haas B."/>
            <person name="Abouelleil A."/>
            <person name="Alvarado L."/>
            <person name="Arachchi H.M."/>
            <person name="Berlin A."/>
            <person name="Brown A."/>
            <person name="Chapman S.B."/>
            <person name="Chen Z."/>
            <person name="Dunbar C."/>
            <person name="Freedman E."/>
            <person name="Gearin G."/>
            <person name="Gellesch M."/>
            <person name="Goldberg J."/>
            <person name="Griggs A."/>
            <person name="Gujja S."/>
            <person name="Heiman D."/>
            <person name="Howarth C."/>
            <person name="Larson L."/>
            <person name="Lui A."/>
            <person name="MacDonald P.J.P."/>
            <person name="Montmayeur A."/>
            <person name="Murphy C."/>
            <person name="Neiman D."/>
            <person name="Pearson M."/>
            <person name="Priest M."/>
            <person name="Roberts A."/>
            <person name="Saif S."/>
            <person name="Shea T."/>
            <person name="Shenoy N."/>
            <person name="Sisk P."/>
            <person name="Stolte C."/>
            <person name="Sykes S."/>
            <person name="Wortman J."/>
            <person name="Nusbaum C."/>
            <person name="Birren B."/>
        </authorList>
    </citation>
    <scope>NUCLEOTIDE SEQUENCE [LARGE SCALE GENOMIC DNA]</scope>
    <source>
        <strain evidence="14 16">CM5</strain>
    </source>
</reference>
<evidence type="ECO:0000256" key="3">
    <source>
        <dbReference type="ARBA" id="ARBA00022448"/>
    </source>
</evidence>
<evidence type="ECO:0000256" key="9">
    <source>
        <dbReference type="ARBA" id="ARBA00023004"/>
    </source>
</evidence>
<keyword evidence="6 10" id="KW-0274">FAD</keyword>
<dbReference type="InterPro" id="IPR037069">
    <property type="entry name" value="AcylCoA_DH/ox_N_sf"/>
</dbReference>
<dbReference type="Gene3D" id="1.10.540.10">
    <property type="entry name" value="Acyl-CoA dehydrogenase/oxidase, N-terminal domain"/>
    <property type="match status" value="1"/>
</dbReference>
<dbReference type="InterPro" id="IPR024935">
    <property type="entry name" value="Rubredoxin_dom"/>
</dbReference>
<evidence type="ECO:0000313" key="19">
    <source>
        <dbReference type="Proteomes" id="UP000017818"/>
    </source>
</evidence>
<reference evidence="13 19" key="3">
    <citation type="submission" date="2012-05" db="EMBL/GenBank/DDBJ databases">
        <title>The Genome Sequence of Eubacteriaceae bacterium CM2.</title>
        <authorList>
            <consortium name="The Broad Institute Genome Sequencing Platform"/>
            <person name="Earl A."/>
            <person name="Ward D."/>
            <person name="Feldgarden M."/>
            <person name="Gevers D."/>
            <person name="Sizova M."/>
            <person name="Hazen A."/>
            <person name="Epstein S."/>
            <person name="Walker B."/>
            <person name="Young S.K."/>
            <person name="Zeng Q."/>
            <person name="Gargeya S."/>
            <person name="Fitzgerald M."/>
            <person name="Haas B."/>
            <person name="Abouelleil A."/>
            <person name="Alvarado L."/>
            <person name="Arachchi H.M."/>
            <person name="Berlin A."/>
            <person name="Chapman S.B."/>
            <person name="Goldberg J."/>
            <person name="Griggs A."/>
            <person name="Gujja S."/>
            <person name="Hansen M."/>
            <person name="Howarth C."/>
            <person name="Imamovic A."/>
            <person name="Larimer J."/>
            <person name="McCowen C."/>
            <person name="Montmayeur A."/>
            <person name="Murphy C."/>
            <person name="Neiman D."/>
            <person name="Pearson M."/>
            <person name="Priest M."/>
            <person name="Roberts A."/>
            <person name="Saif S."/>
            <person name="Shea T."/>
            <person name="Sisk P."/>
            <person name="Sykes S."/>
            <person name="Wortman J."/>
            <person name="Nusbaum C."/>
            <person name="Birren B."/>
        </authorList>
    </citation>
    <scope>NUCLEOTIDE SEQUENCE [LARGE SCALE GENOMIC DNA]</scope>
    <source>
        <strain evidence="13 19">CM2</strain>
    </source>
</reference>
<evidence type="ECO:0000313" key="12">
    <source>
        <dbReference type="EMBL" id="EHL16362.1"/>
    </source>
</evidence>
<evidence type="ECO:0000256" key="7">
    <source>
        <dbReference type="ARBA" id="ARBA00022982"/>
    </source>
</evidence>
<feature type="domain" description="Rubredoxin-like" evidence="11">
    <location>
        <begin position="585"/>
        <end position="636"/>
    </location>
</feature>
<dbReference type="Pfam" id="PF00766">
    <property type="entry name" value="ETF_alpha"/>
    <property type="match status" value="1"/>
</dbReference>
<dbReference type="OrthoDB" id="9802447at2"/>
<dbReference type="InterPro" id="IPR024934">
    <property type="entry name" value="Rubredoxin-like_dom"/>
</dbReference>
<dbReference type="InterPro" id="IPR036250">
    <property type="entry name" value="AcylCo_DH-like_C"/>
</dbReference>
<dbReference type="InterPro" id="IPR018527">
    <property type="entry name" value="Rubredoxin_Fe_BS"/>
</dbReference>
<keyword evidence="4 10" id="KW-0285">Flavoprotein</keyword>
<dbReference type="Proteomes" id="UP000003379">
    <property type="component" value="Unassembled WGS sequence"/>
</dbReference>
<evidence type="ECO:0000256" key="8">
    <source>
        <dbReference type="ARBA" id="ARBA00023002"/>
    </source>
</evidence>
<dbReference type="FunFam" id="2.40.110.10:FF:000001">
    <property type="entry name" value="Acyl-CoA dehydrogenase, mitochondrial"/>
    <property type="match status" value="1"/>
</dbReference>
<gene>
    <name evidence="15" type="ORF">HMPREF1143_0443</name>
    <name evidence="14" type="ORF">HMPREF9628_01455</name>
    <name evidence="12" type="ORF">HMPREF9629_01202</name>
    <name evidence="13" type="ORF">HMPREF9630_00324</name>
</gene>
<dbReference type="SUPFAM" id="SSF56645">
    <property type="entry name" value="Acyl-CoA dehydrogenase NM domain-like"/>
    <property type="match status" value="1"/>
</dbReference>
<dbReference type="Proteomes" id="UP000006437">
    <property type="component" value="Unassembled WGS sequence"/>
</dbReference>
<dbReference type="GO" id="GO:0003995">
    <property type="term" value="F:acyl-CoA dehydrogenase activity"/>
    <property type="evidence" value="ECO:0007669"/>
    <property type="project" value="InterPro"/>
</dbReference>
<keyword evidence="8 10" id="KW-0560">Oxidoreductase</keyword>
<reference evidence="12 18" key="1">
    <citation type="submission" date="2011-08" db="EMBL/GenBank/DDBJ databases">
        <title>The Genome Sequence of Eubacteriaceae bacterium ACC19a.</title>
        <authorList>
            <consortium name="The Broad Institute Genome Sequencing Platform"/>
            <person name="Earl A."/>
            <person name="Ward D."/>
            <person name="Feldgarden M."/>
            <person name="Gevers D."/>
            <person name="Sizova M."/>
            <person name="Hazen A."/>
            <person name="Epstein S."/>
            <person name="Young S.K."/>
            <person name="Zeng Q."/>
            <person name="Gargeya S."/>
            <person name="Fitzgerald M."/>
            <person name="Haas B."/>
            <person name="Abouelleil A."/>
            <person name="Alvarado L."/>
            <person name="Arachchi H.M."/>
            <person name="Berlin A."/>
            <person name="Brown A."/>
            <person name="Chapman S.B."/>
            <person name="Chen Z."/>
            <person name="Dunbar C."/>
            <person name="Freedman E."/>
            <person name="Gearin G."/>
            <person name="Gellesch M."/>
            <person name="Goldberg J."/>
            <person name="Griggs A."/>
            <person name="Gujja S."/>
            <person name="Heiman D."/>
            <person name="Howarth C."/>
            <person name="Larson L."/>
            <person name="Lui A."/>
            <person name="MacDonald P.J.P."/>
            <person name="Montmayeur A."/>
            <person name="Murphy C."/>
            <person name="Neiman D."/>
            <person name="Pearson M."/>
            <person name="Priest M."/>
            <person name="Roberts A."/>
            <person name="Saif S."/>
            <person name="Shea T."/>
            <person name="Shenoy N."/>
            <person name="Sisk P."/>
            <person name="Stolte C."/>
            <person name="Sykes S."/>
            <person name="Wortman J."/>
            <person name="Nusbaum C."/>
            <person name="Birren B."/>
        </authorList>
    </citation>
    <scope>NUCLEOTIDE SEQUENCE [LARGE SCALE GENOMIC DNA]</scope>
    <source>
        <strain evidence="12 18">ACC19a</strain>
    </source>
</reference>
<dbReference type="SUPFAM" id="SSF52467">
    <property type="entry name" value="DHS-like NAD/FAD-binding domain"/>
    <property type="match status" value="1"/>
</dbReference>
<evidence type="ECO:0000313" key="16">
    <source>
        <dbReference type="Proteomes" id="UP000003379"/>
    </source>
</evidence>
<name>G9XBT8_9FIRM</name>
<dbReference type="Pfam" id="PF00301">
    <property type="entry name" value="Rubredoxin"/>
    <property type="match status" value="1"/>
</dbReference>
<dbReference type="Gene3D" id="2.20.28.10">
    <property type="match status" value="1"/>
</dbReference>
<dbReference type="Proteomes" id="UP000017818">
    <property type="component" value="Unassembled WGS sequence"/>
</dbReference>
<dbReference type="CDD" id="cd01158">
    <property type="entry name" value="SCAD_SBCAD"/>
    <property type="match status" value="1"/>
</dbReference>
<evidence type="ECO:0000313" key="13">
    <source>
        <dbReference type="EMBL" id="EHL18599.1"/>
    </source>
</evidence>
<dbReference type="InterPro" id="IPR029035">
    <property type="entry name" value="DHS-like_NAD/FAD-binding_dom"/>
</dbReference>
<evidence type="ECO:0000313" key="14">
    <source>
        <dbReference type="EMBL" id="EHL19578.1"/>
    </source>
</evidence>
<dbReference type="InterPro" id="IPR009075">
    <property type="entry name" value="AcylCo_DH/oxidase_C"/>
</dbReference>
<dbReference type="EMBL" id="AFZG01000018">
    <property type="protein sequence ID" value="EHL19578.1"/>
    <property type="molecule type" value="Genomic_DNA"/>
</dbReference>
<comment type="cofactor">
    <cofactor evidence="1 10">
        <name>FAD</name>
        <dbReference type="ChEBI" id="CHEBI:57692"/>
    </cofactor>
</comment>
<dbReference type="Gene3D" id="1.20.140.10">
    <property type="entry name" value="Butyryl-CoA Dehydrogenase, subunit A, domain 3"/>
    <property type="match status" value="1"/>
</dbReference>
<accession>J6HDX1</accession>
<evidence type="ECO:0000259" key="11">
    <source>
        <dbReference type="PROSITE" id="PS50903"/>
    </source>
</evidence>
<keyword evidence="17" id="KW-1185">Reference proteome</keyword>
<dbReference type="InterPro" id="IPR009100">
    <property type="entry name" value="AcylCoA_DH/oxidase_NM_dom_sf"/>
</dbReference>
<dbReference type="SUPFAM" id="SSF57802">
    <property type="entry name" value="Rubredoxin-like"/>
    <property type="match status" value="1"/>
</dbReference>
<evidence type="ECO:0000256" key="1">
    <source>
        <dbReference type="ARBA" id="ARBA00001974"/>
    </source>
</evidence>
<dbReference type="STRING" id="796937.HMPREF9630_00324"/>
<evidence type="ECO:0000313" key="18">
    <source>
        <dbReference type="Proteomes" id="UP000006437"/>
    </source>
</evidence>
<dbReference type="FunFam" id="1.20.140.10:FF:000004">
    <property type="entry name" value="Acyl-CoA dehydrogenase FadE25"/>
    <property type="match status" value="1"/>
</dbReference>
<dbReference type="InterPro" id="IPR046373">
    <property type="entry name" value="Acyl-CoA_Oxase/DH_mid-dom_sf"/>
</dbReference>
<dbReference type="InterPro" id="IPR006089">
    <property type="entry name" value="Acyl-CoA_DH_CS"/>
</dbReference>
<comment type="similarity">
    <text evidence="2 10">Belongs to the acyl-CoA dehydrogenase family.</text>
</comment>
<dbReference type="PROSITE" id="PS50903">
    <property type="entry name" value="RUBREDOXIN_LIKE"/>
    <property type="match status" value="1"/>
</dbReference>
<dbReference type="PANTHER" id="PTHR43884">
    <property type="entry name" value="ACYL-COA DEHYDROGENASE"/>
    <property type="match status" value="1"/>
</dbReference>
<evidence type="ECO:0000256" key="4">
    <source>
        <dbReference type="ARBA" id="ARBA00022630"/>
    </source>
</evidence>
<dbReference type="AlphaFoldDB" id="G9XBT8"/>
<dbReference type="EMBL" id="AFZF02000009">
    <property type="protein sequence ID" value="EHL18599.1"/>
    <property type="molecule type" value="Genomic_DNA"/>
</dbReference>
<dbReference type="PROSITE" id="PS00072">
    <property type="entry name" value="ACYL_COA_DH_1"/>
    <property type="match status" value="1"/>
</dbReference>
<accession>G9WYF1</accession>
<dbReference type="Pfam" id="PF00441">
    <property type="entry name" value="Acyl-CoA_dh_1"/>
    <property type="match status" value="1"/>
</dbReference>
<organism evidence="14 16">
    <name type="scientific">Peptoanaerobacter stomatis</name>
    <dbReference type="NCBI Taxonomy" id="796937"/>
    <lineage>
        <taxon>Bacteria</taxon>
        <taxon>Bacillati</taxon>
        <taxon>Bacillota</taxon>
        <taxon>Clostridia</taxon>
        <taxon>Peptostreptococcales</taxon>
        <taxon>Filifactoraceae</taxon>
        <taxon>Peptoanaerobacter</taxon>
    </lineage>
</organism>
<keyword evidence="7" id="KW-0249">Electron transport</keyword>
<dbReference type="Pfam" id="PF02771">
    <property type="entry name" value="Acyl-CoA_dh_N"/>
    <property type="match status" value="1"/>
</dbReference>
<protein>
    <submittedName>
        <fullName evidence="15">Rubredoxin</fullName>
    </submittedName>
</protein>
<dbReference type="FunFam" id="1.10.540.10:FF:000002">
    <property type="entry name" value="Acyl-CoA dehydrogenase FadE19"/>
    <property type="match status" value="1"/>
</dbReference>
<keyword evidence="3" id="KW-0813">Transport</keyword>
<dbReference type="Gene3D" id="3.40.50.1220">
    <property type="entry name" value="TPP-binding domain"/>
    <property type="match status" value="1"/>
</dbReference>
<evidence type="ECO:0000256" key="10">
    <source>
        <dbReference type="RuleBase" id="RU362125"/>
    </source>
</evidence>
<keyword evidence="9" id="KW-0408">Iron</keyword>
<dbReference type="GO" id="GO:0005506">
    <property type="term" value="F:iron ion binding"/>
    <property type="evidence" value="ECO:0007669"/>
    <property type="project" value="InterPro"/>
</dbReference>
<sequence>MLYTTTQEHEAFRKKVREFAEKEVKPIAFELDQNNEFPDEVVKKMGELGIMGIPYPKEYGGAGLDVISYAIAVEELSRVDGGVGVILSAHTSLGTYPIAAFGTEEQKKKYLVPLAKGEKIGAFGLTESEAGSDAGGTETTAELDGDYYILNGGKIFITNAGKADTYIVFAVTTPGIGTKGISAFIVEKGWEGFSFGDHYDKLGIRSSQTCELIFNNVKVPKENLLGKEGQGFRIAMATLDGGRIGIASQALGIAQGAYESALAYSKQRVQFGKPIAFQQAIQFKFADMATKLRSARLLVYSAADLKEAHADYSMEAAMAKKYASDIALEVCNDALQIYGGSGYLKGMDVERFYRDAKITTIYEGTNEIMRVVIASHIIGRPPKSNKSVKSAVIQRKSVTGDRKRTIFKDGTAKEQVDALVAALKKDGYDFTVGIPLDTPIQLSERVVSAGKGIGDKKNMKLIEDLAKNAGASIGSSRPVAETLKYVPLNRYVGMSGQTFKGNLYIACGISGASQHLKGIKNATTIVAINKNGNAPIFKNCDYGIVGDLAEILPLLIKALDTGKKKDAPPMKKMKRSKPEKLAPNYKLYVCNGCGYEYNPMVGDLEGEIDPGTEFKNIPDEWTCPECGEEKSGFIELEFPYAQ</sequence>
<dbReference type="PRINTS" id="PR00163">
    <property type="entry name" value="RUBREDOXIN"/>
</dbReference>
<dbReference type="SUPFAM" id="SSF47203">
    <property type="entry name" value="Acyl-CoA dehydrogenase C-terminal domain-like"/>
    <property type="match status" value="1"/>
</dbReference>
<comment type="caution">
    <text evidence="14">The sequence shown here is derived from an EMBL/GenBank/DDBJ whole genome shotgun (WGS) entry which is preliminary data.</text>
</comment>
<dbReference type="Pfam" id="PF02770">
    <property type="entry name" value="Acyl-CoA_dh_M"/>
    <property type="match status" value="1"/>
</dbReference>